<organism evidence="2 3">
    <name type="scientific">Chitinophaga polysaccharea</name>
    <dbReference type="NCBI Taxonomy" id="1293035"/>
    <lineage>
        <taxon>Bacteria</taxon>
        <taxon>Pseudomonadati</taxon>
        <taxon>Bacteroidota</taxon>
        <taxon>Chitinophagia</taxon>
        <taxon>Chitinophagales</taxon>
        <taxon>Chitinophagaceae</taxon>
        <taxon>Chitinophaga</taxon>
    </lineage>
</organism>
<comment type="caution">
    <text evidence="2">The sequence shown here is derived from an EMBL/GenBank/DDBJ whole genome shotgun (WGS) entry which is preliminary data.</text>
</comment>
<proteinExistence type="predicted"/>
<name>A0A561P6Z9_9BACT</name>
<dbReference type="Pfam" id="PF20409">
    <property type="entry name" value="SnoaL_5"/>
    <property type="match status" value="1"/>
</dbReference>
<dbReference type="EMBL" id="VIWO01000011">
    <property type="protein sequence ID" value="TWF33902.1"/>
    <property type="molecule type" value="Genomic_DNA"/>
</dbReference>
<dbReference type="InterPro" id="IPR046860">
    <property type="entry name" value="SnoaL_5"/>
</dbReference>
<evidence type="ECO:0000259" key="1">
    <source>
        <dbReference type="Pfam" id="PF20409"/>
    </source>
</evidence>
<dbReference type="Proteomes" id="UP000320811">
    <property type="component" value="Unassembled WGS sequence"/>
</dbReference>
<gene>
    <name evidence="2" type="ORF">FHW36_11193</name>
</gene>
<accession>A0A561P6Z9</accession>
<dbReference type="SUPFAM" id="SSF54427">
    <property type="entry name" value="NTF2-like"/>
    <property type="match status" value="1"/>
</dbReference>
<reference evidence="2 3" key="1">
    <citation type="submission" date="2019-06" db="EMBL/GenBank/DDBJ databases">
        <title>Sorghum-associated microbial communities from plants grown in Nebraska, USA.</title>
        <authorList>
            <person name="Schachtman D."/>
        </authorList>
    </citation>
    <scope>NUCLEOTIDE SEQUENCE [LARGE SCALE GENOMIC DNA]</scope>
    <source>
        <strain evidence="2 3">1209</strain>
    </source>
</reference>
<dbReference type="AlphaFoldDB" id="A0A561P6Z9"/>
<dbReference type="Gene3D" id="3.10.450.50">
    <property type="match status" value="1"/>
</dbReference>
<sequence>MMTVVKRLAHNLVALCREWKFPEAQATLFHEAAVNIEPDGRITEGLPAIMAKERQFLDSIEERHLLEISEPVVADDYFAIQLLVDVTIKGFGRRTRNELCIYHVADGKIVREQFFY</sequence>
<protein>
    <submittedName>
        <fullName evidence="2">SnoaL-like protein</fullName>
    </submittedName>
</protein>
<dbReference type="InterPro" id="IPR032710">
    <property type="entry name" value="NTF2-like_dom_sf"/>
</dbReference>
<evidence type="ECO:0000313" key="2">
    <source>
        <dbReference type="EMBL" id="TWF33902.1"/>
    </source>
</evidence>
<feature type="domain" description="SnoaL-like" evidence="1">
    <location>
        <begin position="7"/>
        <end position="116"/>
    </location>
</feature>
<keyword evidence="3" id="KW-1185">Reference proteome</keyword>
<evidence type="ECO:0000313" key="3">
    <source>
        <dbReference type="Proteomes" id="UP000320811"/>
    </source>
</evidence>